<dbReference type="PANTHER" id="PTHR31485:SF4">
    <property type="entry name" value="HYDROXYPROLINE O-ARABINOSYLTRANSFERASE RDN1"/>
    <property type="match status" value="1"/>
</dbReference>
<proteinExistence type="predicted"/>
<protein>
    <recommendedName>
        <fullName evidence="8">Hydroxyproline O-arabinosyltransferase-like domain-containing protein</fullName>
    </recommendedName>
</protein>
<accession>A0AAD5H674</accession>
<evidence type="ECO:0000256" key="4">
    <source>
        <dbReference type="ARBA" id="ARBA00022692"/>
    </source>
</evidence>
<evidence type="ECO:0000313" key="9">
    <source>
        <dbReference type="EMBL" id="KAI7840817.1"/>
    </source>
</evidence>
<feature type="region of interest" description="Disordered" evidence="7">
    <location>
        <begin position="481"/>
        <end position="534"/>
    </location>
</feature>
<evidence type="ECO:0000256" key="7">
    <source>
        <dbReference type="SAM" id="MobiDB-lite"/>
    </source>
</evidence>
<evidence type="ECO:0000256" key="5">
    <source>
        <dbReference type="ARBA" id="ARBA00022989"/>
    </source>
</evidence>
<sequence length="534" mass="58586">MARLPDRAAAVRHSGGRRSGGSHVKMTLVLLVVLAGVASIVNLAPSALHAELHARTAGAELRQLTEGQRPRTSAEKRLQEELDLEAADGLTVGALHGGREAAAGGAGGAQGTRTFEHTFQTVDGTDADTSADAAEVDKWREQEAAAKQQDTAAANEINTTPGEKYHVICSLGSGVYTEWQSRVSYYWYKKTREKCIAEQGDACPMGGYTRLLHSGKPDEWTDEIPTVVVDSLPPDLAAVAAGYVVLERPYAFKQWAEKYLDSIPENYIWMGEPDHVFLLAPPLWATPERPAAFPFFYIEPKRFKGIIDRFNPKGVAIDQFDAIGNSPVQIHKRQFAGIVNSWFNLSIAIKQDKEADKEFGWVQEMYAYSIAAATALDKPVRHKTILEIQLQPPWDASLKAQNGRDAYQIHFTYGNDFDPSGQFTPGKVGAWHWDKRDWTWKYPPRNFPMPPEGCTNEAVKTLISRVNEAASALPGWAEREGQLPAPAAQPNRRLQAQTRVGELAGPSSSSSSSSGGGSSRVGWRPGERPQPTDL</sequence>
<evidence type="ECO:0000259" key="8">
    <source>
        <dbReference type="Pfam" id="PF23452"/>
    </source>
</evidence>
<comment type="caution">
    <text evidence="9">The sequence shown here is derived from an EMBL/GenBank/DDBJ whole genome shotgun (WGS) entry which is preliminary data.</text>
</comment>
<evidence type="ECO:0000313" key="10">
    <source>
        <dbReference type="Proteomes" id="UP001205105"/>
    </source>
</evidence>
<evidence type="ECO:0000256" key="2">
    <source>
        <dbReference type="ARBA" id="ARBA00022676"/>
    </source>
</evidence>
<keyword evidence="6" id="KW-0472">Membrane</keyword>
<keyword evidence="2" id="KW-0328">Glycosyltransferase</keyword>
<gene>
    <name evidence="9" type="ORF">COHA_005463</name>
</gene>
<organism evidence="9 10">
    <name type="scientific">Chlorella ohadii</name>
    <dbReference type="NCBI Taxonomy" id="2649997"/>
    <lineage>
        <taxon>Eukaryota</taxon>
        <taxon>Viridiplantae</taxon>
        <taxon>Chlorophyta</taxon>
        <taxon>core chlorophytes</taxon>
        <taxon>Trebouxiophyceae</taxon>
        <taxon>Chlorellales</taxon>
        <taxon>Chlorellaceae</taxon>
        <taxon>Chlorella clade</taxon>
        <taxon>Chlorella</taxon>
    </lineage>
</organism>
<keyword evidence="5" id="KW-1133">Transmembrane helix</keyword>
<name>A0AAD5H674_9CHLO</name>
<feature type="region of interest" description="Disordered" evidence="7">
    <location>
        <begin position="1"/>
        <end position="21"/>
    </location>
</feature>
<dbReference type="GO" id="GO:0016020">
    <property type="term" value="C:membrane"/>
    <property type="evidence" value="ECO:0007669"/>
    <property type="project" value="UniProtKB-SubCell"/>
</dbReference>
<dbReference type="InterPro" id="IPR056508">
    <property type="entry name" value="HPAT-like"/>
</dbReference>
<dbReference type="Pfam" id="PF23452">
    <property type="entry name" value="HPAT"/>
    <property type="match status" value="1"/>
</dbReference>
<dbReference type="Proteomes" id="UP001205105">
    <property type="component" value="Unassembled WGS sequence"/>
</dbReference>
<evidence type="ECO:0000256" key="1">
    <source>
        <dbReference type="ARBA" id="ARBA00004167"/>
    </source>
</evidence>
<reference evidence="9" key="1">
    <citation type="submission" date="2020-11" db="EMBL/GenBank/DDBJ databases">
        <title>Chlorella ohadii genome sequencing and assembly.</title>
        <authorList>
            <person name="Murik O."/>
            <person name="Treves H."/>
            <person name="Kedem I."/>
            <person name="Shotland Y."/>
            <person name="Kaplan A."/>
        </authorList>
    </citation>
    <scope>NUCLEOTIDE SEQUENCE</scope>
    <source>
        <strain evidence="9">1</strain>
    </source>
</reference>
<dbReference type="GO" id="GO:0016757">
    <property type="term" value="F:glycosyltransferase activity"/>
    <property type="evidence" value="ECO:0007669"/>
    <property type="project" value="UniProtKB-KW"/>
</dbReference>
<dbReference type="AlphaFoldDB" id="A0AAD5H674"/>
<keyword evidence="4" id="KW-0812">Transmembrane</keyword>
<keyword evidence="10" id="KW-1185">Reference proteome</keyword>
<dbReference type="InterPro" id="IPR044845">
    <property type="entry name" value="HPAT/SRGT1-like"/>
</dbReference>
<feature type="domain" description="Hydroxyproline O-arabinosyltransferase-like" evidence="8">
    <location>
        <begin position="165"/>
        <end position="477"/>
    </location>
</feature>
<keyword evidence="3" id="KW-0808">Transferase</keyword>
<evidence type="ECO:0000256" key="3">
    <source>
        <dbReference type="ARBA" id="ARBA00022679"/>
    </source>
</evidence>
<dbReference type="EMBL" id="JADXDR010000072">
    <property type="protein sequence ID" value="KAI7840817.1"/>
    <property type="molecule type" value="Genomic_DNA"/>
</dbReference>
<evidence type="ECO:0000256" key="6">
    <source>
        <dbReference type="ARBA" id="ARBA00023136"/>
    </source>
</evidence>
<dbReference type="PANTHER" id="PTHR31485">
    <property type="entry name" value="PEPTIDYL SERINE ALPHA-GALACTOSYLTRANSFERASE"/>
    <property type="match status" value="1"/>
</dbReference>
<comment type="subcellular location">
    <subcellularLocation>
        <location evidence="1">Membrane</location>
        <topology evidence="1">Single-pass membrane protein</topology>
    </subcellularLocation>
</comment>